<reference evidence="6 7" key="1">
    <citation type="submission" date="2020-07" db="EMBL/GenBank/DDBJ databases">
        <title>The yeast mating-type switching endonuclease HO is a domesticated member of an unorthodox homing genetic element family.</title>
        <authorList>
            <person name="Coughlan A.Y."/>
            <person name="Lombardi L."/>
            <person name="Braun-Galleani S."/>
            <person name="Martos A.R."/>
            <person name="Galeote V."/>
            <person name="Bigey F."/>
            <person name="Dequin S."/>
            <person name="Byrne K.P."/>
            <person name="Wolfe K.H."/>
        </authorList>
    </citation>
    <scope>NUCLEOTIDE SEQUENCE [LARGE SCALE GENOMIC DNA]</scope>
    <source>
        <strain evidence="6 7">NRRL Y-6702</strain>
    </source>
</reference>
<evidence type="ECO:0000259" key="5">
    <source>
        <dbReference type="SMART" id="SM01131"/>
    </source>
</evidence>
<dbReference type="InterPro" id="IPR004097">
    <property type="entry name" value="DHHA2"/>
</dbReference>
<dbReference type="Gene3D" id="3.90.1640.10">
    <property type="entry name" value="inorganic pyrophosphatase (n-terminal core)"/>
    <property type="match status" value="1"/>
</dbReference>
<dbReference type="EMBL" id="CP058611">
    <property type="protein sequence ID" value="QLG75091.1"/>
    <property type="molecule type" value="Genomic_DNA"/>
</dbReference>
<name>A0A7H9B8K2_ZYGMR</name>
<sequence>MSKSLKEFLQCLKSKLFQEQFKHGPVYIVCGNSSADLDSVASALTYAYCSYNNNPKHPIIPIIGIPRLDLHLRRDIVWALERMNITEDMLFFLEDLQHLKNEYGLLHAVLVDHNQLESGVRPYVEKVTGIIDHHKDEHLYPSADPREITKTGSCSSLVFNYWNQKLANPYSLKEVACLSLGAALIDTSNFKYKVEQSDIDASHLYSKLLLNMNEAQYYEKLRQEKDNLKGFTIQDILRKDYKEFLFETSENNKLRVGIASVVKPLEWFHSTFKGEECFEKACSSAERKHEVDIFLVLTAWVNNGEFKRELALTSTSVDKESLLEILKYLRNKLQLELIRQESDGPHFFSFRQLDVAASRKQVAPTLKDAIKFIQLP</sequence>
<keyword evidence="3" id="KW-0378">Hydrolase</keyword>
<gene>
    <name evidence="6" type="ORF">HG535_0H04180</name>
</gene>
<evidence type="ECO:0000256" key="1">
    <source>
        <dbReference type="ARBA" id="ARBA00001936"/>
    </source>
</evidence>
<evidence type="ECO:0000313" key="6">
    <source>
        <dbReference type="EMBL" id="QLG75091.1"/>
    </source>
</evidence>
<dbReference type="Pfam" id="PF01368">
    <property type="entry name" value="DHH"/>
    <property type="match status" value="1"/>
</dbReference>
<dbReference type="SMART" id="SM01131">
    <property type="entry name" value="DHHA2"/>
    <property type="match status" value="1"/>
</dbReference>
<dbReference type="SUPFAM" id="SSF64182">
    <property type="entry name" value="DHH phosphoesterases"/>
    <property type="match status" value="1"/>
</dbReference>
<evidence type="ECO:0000256" key="4">
    <source>
        <dbReference type="ARBA" id="ARBA00023211"/>
    </source>
</evidence>
<dbReference type="OrthoDB" id="374045at2759"/>
<keyword evidence="7" id="KW-1185">Reference proteome</keyword>
<dbReference type="GeneID" id="59238894"/>
<dbReference type="Pfam" id="PF02833">
    <property type="entry name" value="DHHA2"/>
    <property type="match status" value="1"/>
</dbReference>
<accession>A0A7H9B8K2</accession>
<dbReference type="RefSeq" id="XP_037146816.1">
    <property type="nucleotide sequence ID" value="XM_037290921.1"/>
</dbReference>
<evidence type="ECO:0000256" key="3">
    <source>
        <dbReference type="ARBA" id="ARBA00022801"/>
    </source>
</evidence>
<dbReference type="KEGG" id="zmk:HG535_0H04180"/>
<dbReference type="GO" id="GO:0046872">
    <property type="term" value="F:metal ion binding"/>
    <property type="evidence" value="ECO:0007669"/>
    <property type="project" value="UniProtKB-KW"/>
</dbReference>
<dbReference type="AlphaFoldDB" id="A0A7H9B8K2"/>
<proteinExistence type="predicted"/>
<evidence type="ECO:0000256" key="2">
    <source>
        <dbReference type="ARBA" id="ARBA00022723"/>
    </source>
</evidence>
<dbReference type="InterPro" id="IPR038763">
    <property type="entry name" value="DHH_sf"/>
</dbReference>
<dbReference type="GO" id="GO:0005737">
    <property type="term" value="C:cytoplasm"/>
    <property type="evidence" value="ECO:0007669"/>
    <property type="project" value="InterPro"/>
</dbReference>
<comment type="cofactor">
    <cofactor evidence="1">
        <name>Mn(2+)</name>
        <dbReference type="ChEBI" id="CHEBI:29035"/>
    </cofactor>
</comment>
<dbReference type="PANTHER" id="PTHR12112">
    <property type="entry name" value="BNIP - RELATED"/>
    <property type="match status" value="1"/>
</dbReference>
<keyword evidence="4" id="KW-0464">Manganese</keyword>
<dbReference type="InterPro" id="IPR038222">
    <property type="entry name" value="DHHA2_dom_sf"/>
</dbReference>
<keyword evidence="2" id="KW-0479">Metal-binding</keyword>
<protein>
    <recommendedName>
        <fullName evidence="5">DHHA2 domain-containing protein</fullName>
    </recommendedName>
</protein>
<dbReference type="Proteomes" id="UP000509704">
    <property type="component" value="Chromosome 8"/>
</dbReference>
<dbReference type="Gene3D" id="3.10.310.20">
    <property type="entry name" value="DHHA2 domain"/>
    <property type="match status" value="1"/>
</dbReference>
<dbReference type="InterPro" id="IPR001667">
    <property type="entry name" value="DDH_dom"/>
</dbReference>
<dbReference type="GO" id="GO:0004309">
    <property type="term" value="F:exopolyphosphatase activity"/>
    <property type="evidence" value="ECO:0007669"/>
    <property type="project" value="TreeGrafter"/>
</dbReference>
<dbReference type="PANTHER" id="PTHR12112:SF39">
    <property type="entry name" value="EG:152A3.5 PROTEIN (FBGN0003116_PN PROTEIN)"/>
    <property type="match status" value="1"/>
</dbReference>
<feature type="domain" description="DHHA2" evidence="5">
    <location>
        <begin position="218"/>
        <end position="370"/>
    </location>
</feature>
<evidence type="ECO:0000313" key="7">
    <source>
        <dbReference type="Proteomes" id="UP000509704"/>
    </source>
</evidence>
<organism evidence="6 7">
    <name type="scientific">Zygotorulaspora mrakii</name>
    <name type="common">Zygosaccharomyces mrakii</name>
    <dbReference type="NCBI Taxonomy" id="42260"/>
    <lineage>
        <taxon>Eukaryota</taxon>
        <taxon>Fungi</taxon>
        <taxon>Dikarya</taxon>
        <taxon>Ascomycota</taxon>
        <taxon>Saccharomycotina</taxon>
        <taxon>Saccharomycetes</taxon>
        <taxon>Saccharomycetales</taxon>
        <taxon>Saccharomycetaceae</taxon>
        <taxon>Zygotorulaspora</taxon>
    </lineage>
</organism>